<comment type="caution">
    <text evidence="1">The sequence shown here is derived from an EMBL/GenBank/DDBJ whole genome shotgun (WGS) entry which is preliminary data.</text>
</comment>
<evidence type="ECO:0000313" key="1">
    <source>
        <dbReference type="EMBL" id="MCK1793944.1"/>
    </source>
</evidence>
<sequence length="86" mass="9520">MSVEAVRHSGIIETFVLESPDWPVITPRAKGTVRSSNDGAVYILRGIDFLKWEHLLPLVGVRISFVLVRWTDGTITASDVRLESAA</sequence>
<dbReference type="EMBL" id="JAKNRW010000046">
    <property type="protein sequence ID" value="MCK1793944.1"/>
    <property type="molecule type" value="Genomic_DNA"/>
</dbReference>
<accession>A0ABT0F8J4</accession>
<dbReference type="RefSeq" id="WP_247294197.1">
    <property type="nucleotide sequence ID" value="NZ_JAKNRW010000046.1"/>
</dbReference>
<name>A0ABT0F8J4_9PSED</name>
<evidence type="ECO:0000313" key="2">
    <source>
        <dbReference type="Proteomes" id="UP001299876"/>
    </source>
</evidence>
<keyword evidence="2" id="KW-1185">Reference proteome</keyword>
<proteinExistence type="predicted"/>
<organism evidence="1 2">
    <name type="scientific">Pseudomonas violetae</name>
    <dbReference type="NCBI Taxonomy" id="2915813"/>
    <lineage>
        <taxon>Bacteria</taxon>
        <taxon>Pseudomonadati</taxon>
        <taxon>Pseudomonadota</taxon>
        <taxon>Gammaproteobacteria</taxon>
        <taxon>Pseudomonadales</taxon>
        <taxon>Pseudomonadaceae</taxon>
        <taxon>Pseudomonas</taxon>
    </lineage>
</organism>
<reference evidence="1 2" key="1">
    <citation type="submission" date="2022-02" db="EMBL/GenBank/DDBJ databases">
        <title>Comparative genomics of the first Antarctic Pseudomonas spp. capable of biotransforming 2,4,6-Trinitrotoluene.</title>
        <authorList>
            <person name="Cabrera M.A."/>
            <person name="Marquez S.L."/>
            <person name="Perez-Donoso J.M."/>
        </authorList>
    </citation>
    <scope>NUCLEOTIDE SEQUENCE [LARGE SCALE GENOMIC DNA]</scope>
    <source>
        <strain evidence="1 2">TNT19</strain>
    </source>
</reference>
<protein>
    <submittedName>
        <fullName evidence="1">Uncharacterized protein</fullName>
    </submittedName>
</protein>
<gene>
    <name evidence="1" type="ORF">L9059_27940</name>
</gene>
<dbReference type="Proteomes" id="UP001299876">
    <property type="component" value="Unassembled WGS sequence"/>
</dbReference>